<reference evidence="7" key="1">
    <citation type="journal article" name="DNA Res.">
        <title>The physiological potential of anammox bacteria as revealed by their core genome structure.</title>
        <authorList>
            <person name="Okubo T."/>
            <person name="Toyoda A."/>
            <person name="Fukuhara K."/>
            <person name="Uchiyama I."/>
            <person name="Harigaya Y."/>
            <person name="Kuroiwa M."/>
            <person name="Suzuki T."/>
            <person name="Murakami Y."/>
            <person name="Suwa Y."/>
            <person name="Takami H."/>
        </authorList>
    </citation>
    <scope>NUCLEOTIDE SEQUENCE</scope>
    <source>
        <strain evidence="7">317325-3</strain>
    </source>
</reference>
<evidence type="ECO:0000259" key="6">
    <source>
        <dbReference type="Pfam" id="PF01850"/>
    </source>
</evidence>
<dbReference type="GO" id="GO:0016787">
    <property type="term" value="F:hydrolase activity"/>
    <property type="evidence" value="ECO:0007669"/>
    <property type="project" value="UniProtKB-KW"/>
</dbReference>
<dbReference type="InterPro" id="IPR029060">
    <property type="entry name" value="PIN-like_dom_sf"/>
</dbReference>
<evidence type="ECO:0000313" key="8">
    <source>
        <dbReference type="Proteomes" id="UP000662914"/>
    </source>
</evidence>
<name>A0A809SAT9_9PROT</name>
<dbReference type="Pfam" id="PF01850">
    <property type="entry name" value="PIN"/>
    <property type="match status" value="1"/>
</dbReference>
<dbReference type="CDD" id="cd09874">
    <property type="entry name" value="PIN_MT3492-like"/>
    <property type="match status" value="1"/>
</dbReference>
<dbReference type="GO" id="GO:0090729">
    <property type="term" value="F:toxin activity"/>
    <property type="evidence" value="ECO:0007669"/>
    <property type="project" value="UniProtKB-KW"/>
</dbReference>
<keyword evidence="2 5" id="KW-0540">Nuclease</keyword>
<evidence type="ECO:0000256" key="3">
    <source>
        <dbReference type="ARBA" id="ARBA00022723"/>
    </source>
</evidence>
<keyword evidence="5" id="KW-0460">Magnesium</keyword>
<dbReference type="EMBL" id="AP021857">
    <property type="protein sequence ID" value="BBO21124.1"/>
    <property type="molecule type" value="Genomic_DNA"/>
</dbReference>
<comment type="cofactor">
    <cofactor evidence="5">
        <name>Mg(2+)</name>
        <dbReference type="ChEBI" id="CHEBI:18420"/>
    </cofactor>
</comment>
<dbReference type="HAMAP" id="MF_00265">
    <property type="entry name" value="VapC_Nob1"/>
    <property type="match status" value="1"/>
</dbReference>
<dbReference type="PANTHER" id="PTHR35901">
    <property type="entry name" value="RIBONUCLEASE VAPC3"/>
    <property type="match status" value="1"/>
</dbReference>
<dbReference type="GO" id="GO:0000287">
    <property type="term" value="F:magnesium ion binding"/>
    <property type="evidence" value="ECO:0007669"/>
    <property type="project" value="UniProtKB-UniRule"/>
</dbReference>
<proteinExistence type="inferred from homology"/>
<evidence type="ECO:0000256" key="2">
    <source>
        <dbReference type="ARBA" id="ARBA00022722"/>
    </source>
</evidence>
<keyword evidence="1 5" id="KW-1277">Toxin-antitoxin system</keyword>
<dbReference type="KEGG" id="ddz:DSYM_18230"/>
<gene>
    <name evidence="5" type="primary">vapC</name>
    <name evidence="7" type="ORF">DSYM_18230</name>
</gene>
<dbReference type="PANTHER" id="PTHR35901:SF1">
    <property type="entry name" value="EXONUCLEASE VAPC9"/>
    <property type="match status" value="1"/>
</dbReference>
<dbReference type="AlphaFoldDB" id="A0A809SAT9"/>
<feature type="binding site" evidence="5">
    <location>
        <position position="100"/>
    </location>
    <ligand>
        <name>Mg(2+)</name>
        <dbReference type="ChEBI" id="CHEBI:18420"/>
    </ligand>
</feature>
<keyword evidence="5" id="KW-0800">Toxin</keyword>
<feature type="binding site" evidence="5">
    <location>
        <position position="5"/>
    </location>
    <ligand>
        <name>Mg(2+)</name>
        <dbReference type="ChEBI" id="CHEBI:18420"/>
    </ligand>
</feature>
<dbReference type="InterPro" id="IPR002716">
    <property type="entry name" value="PIN_dom"/>
</dbReference>
<keyword evidence="4 5" id="KW-0378">Hydrolase</keyword>
<feature type="domain" description="PIN" evidence="6">
    <location>
        <begin position="3"/>
        <end position="132"/>
    </location>
</feature>
<dbReference type="EC" id="3.1.-.-" evidence="5"/>
<comment type="similarity">
    <text evidence="5">Belongs to the PINc/VapC protein family.</text>
</comment>
<accession>A0A809SAT9</accession>
<dbReference type="InterPro" id="IPR022907">
    <property type="entry name" value="VapC_family"/>
</dbReference>
<evidence type="ECO:0000256" key="4">
    <source>
        <dbReference type="ARBA" id="ARBA00022801"/>
    </source>
</evidence>
<dbReference type="Proteomes" id="UP000662914">
    <property type="component" value="Chromosome"/>
</dbReference>
<organism evidence="7 8">
    <name type="scientific">Candidatus Desulfobacillus denitrificans</name>
    <dbReference type="NCBI Taxonomy" id="2608985"/>
    <lineage>
        <taxon>Bacteria</taxon>
        <taxon>Pseudomonadati</taxon>
        <taxon>Pseudomonadota</taxon>
        <taxon>Betaproteobacteria</taxon>
        <taxon>Candidatus Desulfobacillus</taxon>
    </lineage>
</organism>
<dbReference type="GO" id="GO:0004540">
    <property type="term" value="F:RNA nuclease activity"/>
    <property type="evidence" value="ECO:0007669"/>
    <property type="project" value="InterPro"/>
</dbReference>
<evidence type="ECO:0000256" key="1">
    <source>
        <dbReference type="ARBA" id="ARBA00022649"/>
    </source>
</evidence>
<dbReference type="SUPFAM" id="SSF88723">
    <property type="entry name" value="PIN domain-like"/>
    <property type="match status" value="1"/>
</dbReference>
<sequence length="144" mass="16118">MLYLDSSALVKLYVRETHSADVMALARKAPQWLCHQVGYVEVRAALAAAERLERISAQARSQAVARFIKDWRNISQVQFDEALLERAAELAEGFGLRGYDSVHLAAADRIRDAVGERLVFACFDERLNRAAKLIGISLPEFASR</sequence>
<dbReference type="Gene3D" id="3.40.50.1010">
    <property type="entry name" value="5'-nuclease"/>
    <property type="match status" value="1"/>
</dbReference>
<evidence type="ECO:0000313" key="7">
    <source>
        <dbReference type="EMBL" id="BBO21124.1"/>
    </source>
</evidence>
<dbReference type="InterPro" id="IPR051619">
    <property type="entry name" value="TypeII_TA_RNase_PINc/VapC"/>
</dbReference>
<keyword evidence="3 5" id="KW-0479">Metal-binding</keyword>
<evidence type="ECO:0000256" key="5">
    <source>
        <dbReference type="HAMAP-Rule" id="MF_00265"/>
    </source>
</evidence>
<protein>
    <recommendedName>
        <fullName evidence="5">Ribonuclease VapC</fullName>
        <shortName evidence="5">RNase VapC</shortName>
        <ecNumber evidence="5">3.1.-.-</ecNumber>
    </recommendedName>
    <alternativeName>
        <fullName evidence="5">Toxin VapC</fullName>
    </alternativeName>
</protein>
<comment type="function">
    <text evidence="5">Toxic component of a toxin-antitoxin (TA) system. An RNase.</text>
</comment>